<gene>
    <name evidence="8" type="ORF">DIZ79_01170</name>
</gene>
<name>A0A370E112_9GAMM</name>
<dbReference type="InterPro" id="IPR035965">
    <property type="entry name" value="PAS-like_dom_sf"/>
</dbReference>
<dbReference type="GO" id="GO:0000155">
    <property type="term" value="F:phosphorelay sensor kinase activity"/>
    <property type="evidence" value="ECO:0007669"/>
    <property type="project" value="InterPro"/>
</dbReference>
<dbReference type="Gene3D" id="6.10.340.10">
    <property type="match status" value="1"/>
</dbReference>
<reference evidence="8 9" key="1">
    <citation type="journal article" date="2018" name="ISME J.">
        <title>Endosymbiont genomes yield clues of tubeworm success.</title>
        <authorList>
            <person name="Li Y."/>
            <person name="Liles M.R."/>
            <person name="Halanych K.M."/>
        </authorList>
    </citation>
    <scope>NUCLEOTIDE SEQUENCE [LARGE SCALE GENOMIC DNA]</scope>
    <source>
        <strain evidence="8">A1422</strain>
    </source>
</reference>
<dbReference type="CDD" id="cd00082">
    <property type="entry name" value="HisKA"/>
    <property type="match status" value="1"/>
</dbReference>
<evidence type="ECO:0000256" key="1">
    <source>
        <dbReference type="ARBA" id="ARBA00000085"/>
    </source>
</evidence>
<dbReference type="CDD" id="cd06225">
    <property type="entry name" value="HAMP"/>
    <property type="match status" value="1"/>
</dbReference>
<dbReference type="PANTHER" id="PTHR43047:SF64">
    <property type="entry name" value="HISTIDINE KINASE CONTAINING CHEY-HOMOLOGOUS RECEIVER DOMAIN AND PAS DOMAIN-RELATED"/>
    <property type="match status" value="1"/>
</dbReference>
<keyword evidence="4" id="KW-0418">Kinase</keyword>
<evidence type="ECO:0000313" key="9">
    <source>
        <dbReference type="Proteomes" id="UP000255508"/>
    </source>
</evidence>
<dbReference type="SUPFAM" id="SSF47384">
    <property type="entry name" value="Homodimeric domain of signal transducing histidine kinase"/>
    <property type="match status" value="1"/>
</dbReference>
<keyword evidence="5" id="KW-0812">Transmembrane</keyword>
<dbReference type="Pfam" id="PF00672">
    <property type="entry name" value="HAMP"/>
    <property type="match status" value="1"/>
</dbReference>
<dbReference type="EMBL" id="QFXD01000017">
    <property type="protein sequence ID" value="RDH93282.1"/>
    <property type="molecule type" value="Genomic_DNA"/>
</dbReference>
<organism evidence="8 9">
    <name type="scientific">endosymbiont of Lamellibrachia luymesi</name>
    <dbReference type="NCBI Taxonomy" id="2200907"/>
    <lineage>
        <taxon>Bacteria</taxon>
        <taxon>Pseudomonadati</taxon>
        <taxon>Pseudomonadota</taxon>
        <taxon>Gammaproteobacteria</taxon>
        <taxon>sulfur-oxidizing symbionts</taxon>
    </lineage>
</organism>
<dbReference type="Proteomes" id="UP000255508">
    <property type="component" value="Unassembled WGS sequence"/>
</dbReference>
<dbReference type="PANTHER" id="PTHR43047">
    <property type="entry name" value="TWO-COMPONENT HISTIDINE PROTEIN KINASE"/>
    <property type="match status" value="1"/>
</dbReference>
<dbReference type="InterPro" id="IPR003661">
    <property type="entry name" value="HisK_dim/P_dom"/>
</dbReference>
<dbReference type="Pfam" id="PF13426">
    <property type="entry name" value="PAS_9"/>
    <property type="match status" value="1"/>
</dbReference>
<evidence type="ECO:0000259" key="7">
    <source>
        <dbReference type="PROSITE" id="PS50885"/>
    </source>
</evidence>
<evidence type="ECO:0000256" key="3">
    <source>
        <dbReference type="ARBA" id="ARBA00022679"/>
    </source>
</evidence>
<evidence type="ECO:0000259" key="6">
    <source>
        <dbReference type="PROSITE" id="PS50112"/>
    </source>
</evidence>
<dbReference type="Gene3D" id="1.10.287.130">
    <property type="match status" value="1"/>
</dbReference>
<dbReference type="PROSITE" id="PS50885">
    <property type="entry name" value="HAMP"/>
    <property type="match status" value="1"/>
</dbReference>
<dbReference type="InterPro" id="IPR003660">
    <property type="entry name" value="HAMP_dom"/>
</dbReference>
<dbReference type="SUPFAM" id="SSF55785">
    <property type="entry name" value="PYP-like sensor domain (PAS domain)"/>
    <property type="match status" value="1"/>
</dbReference>
<dbReference type="SMART" id="SM00091">
    <property type="entry name" value="PAS"/>
    <property type="match status" value="1"/>
</dbReference>
<dbReference type="InterPro" id="IPR000014">
    <property type="entry name" value="PAS"/>
</dbReference>
<dbReference type="SMART" id="SM00388">
    <property type="entry name" value="HisKA"/>
    <property type="match status" value="1"/>
</dbReference>
<keyword evidence="5" id="KW-1133">Transmembrane helix</keyword>
<dbReference type="Gene3D" id="3.30.450.20">
    <property type="entry name" value="PAS domain"/>
    <property type="match status" value="1"/>
</dbReference>
<dbReference type="CDD" id="cd00130">
    <property type="entry name" value="PAS"/>
    <property type="match status" value="1"/>
</dbReference>
<dbReference type="NCBIfam" id="TIGR00229">
    <property type="entry name" value="sensory_box"/>
    <property type="match status" value="1"/>
</dbReference>
<protein>
    <recommendedName>
        <fullName evidence="2">histidine kinase</fullName>
        <ecNumber evidence="2">2.7.13.3</ecNumber>
    </recommendedName>
</protein>
<dbReference type="InterPro" id="IPR036097">
    <property type="entry name" value="HisK_dim/P_sf"/>
</dbReference>
<sequence length="284" mass="31176">MRLQTFEAIYRLVAFLAAAFIAVMVLGLLLADRLVRRPLLKLTDSAQHIADGDYEVSLPSPGSDEIGDLTRSFQTMRDRLAQARQALTQTATKAEQAERYQRSVLENIGEGLVSIDGSGQVLSANPAAADIFVYRCRQMAGLQIGSLIPEKFMRTVVAAEQPVGEPFRMQGLRADGRQFPLEIVLTSMTIDGRLVSNLILRDITLREQTEQALRGAKDAAEVMARAKTDFLANMSHEIRTPMNAVLGMATIGLRESEGHKCQDSFGHIISSGRHLLGVINDILV</sequence>
<feature type="domain" description="HAMP" evidence="7">
    <location>
        <begin position="33"/>
        <end position="85"/>
    </location>
</feature>
<proteinExistence type="predicted"/>
<dbReference type="SMART" id="SM00304">
    <property type="entry name" value="HAMP"/>
    <property type="match status" value="1"/>
</dbReference>
<keyword evidence="3" id="KW-0808">Transferase</keyword>
<dbReference type="Pfam" id="PF00512">
    <property type="entry name" value="HisKA"/>
    <property type="match status" value="1"/>
</dbReference>
<feature type="transmembrane region" description="Helical" evidence="5">
    <location>
        <begin position="12"/>
        <end position="31"/>
    </location>
</feature>
<evidence type="ECO:0000256" key="5">
    <source>
        <dbReference type="SAM" id="Phobius"/>
    </source>
</evidence>
<dbReference type="PROSITE" id="PS50112">
    <property type="entry name" value="PAS"/>
    <property type="match status" value="1"/>
</dbReference>
<evidence type="ECO:0000256" key="2">
    <source>
        <dbReference type="ARBA" id="ARBA00012438"/>
    </source>
</evidence>
<dbReference type="EC" id="2.7.13.3" evidence="2"/>
<dbReference type="SUPFAM" id="SSF158472">
    <property type="entry name" value="HAMP domain-like"/>
    <property type="match status" value="1"/>
</dbReference>
<feature type="domain" description="PAS" evidence="6">
    <location>
        <begin position="97"/>
        <end position="141"/>
    </location>
</feature>
<comment type="catalytic activity">
    <reaction evidence="1">
        <text>ATP + protein L-histidine = ADP + protein N-phospho-L-histidine.</text>
        <dbReference type="EC" id="2.7.13.3"/>
    </reaction>
</comment>
<keyword evidence="5" id="KW-0472">Membrane</keyword>
<dbReference type="GO" id="GO:0016020">
    <property type="term" value="C:membrane"/>
    <property type="evidence" value="ECO:0007669"/>
    <property type="project" value="InterPro"/>
</dbReference>
<dbReference type="AlphaFoldDB" id="A0A370E112"/>
<comment type="caution">
    <text evidence="8">The sequence shown here is derived from an EMBL/GenBank/DDBJ whole genome shotgun (WGS) entry which is preliminary data.</text>
</comment>
<evidence type="ECO:0000256" key="4">
    <source>
        <dbReference type="ARBA" id="ARBA00022777"/>
    </source>
</evidence>
<evidence type="ECO:0000313" key="8">
    <source>
        <dbReference type="EMBL" id="RDH93282.1"/>
    </source>
</evidence>
<accession>A0A370E112</accession>